<feature type="transmembrane region" description="Helical" evidence="1">
    <location>
        <begin position="21"/>
        <end position="41"/>
    </location>
</feature>
<evidence type="ECO:0000313" key="2">
    <source>
        <dbReference type="EMBL" id="MBB5841713.1"/>
    </source>
</evidence>
<feature type="transmembrane region" description="Helical" evidence="1">
    <location>
        <begin position="144"/>
        <end position="165"/>
    </location>
</feature>
<dbReference type="RefSeq" id="WP_184232521.1">
    <property type="nucleotide sequence ID" value="NZ_JACHMJ010000001.1"/>
</dbReference>
<keyword evidence="3" id="KW-1185">Reference proteome</keyword>
<feature type="transmembrane region" description="Helical" evidence="1">
    <location>
        <begin position="274"/>
        <end position="295"/>
    </location>
</feature>
<dbReference type="AlphaFoldDB" id="A0A841AJ50"/>
<feature type="transmembrane region" description="Helical" evidence="1">
    <location>
        <begin position="208"/>
        <end position="228"/>
    </location>
</feature>
<feature type="transmembrane region" description="Helical" evidence="1">
    <location>
        <begin position="315"/>
        <end position="335"/>
    </location>
</feature>
<keyword evidence="1" id="KW-0472">Membrane</keyword>
<dbReference type="Pfam" id="PF06772">
    <property type="entry name" value="LtrA"/>
    <property type="match status" value="1"/>
</dbReference>
<feature type="transmembrane region" description="Helical" evidence="1">
    <location>
        <begin position="53"/>
        <end position="70"/>
    </location>
</feature>
<proteinExistence type="predicted"/>
<dbReference type="InterPro" id="IPR010640">
    <property type="entry name" value="Low_temperature_requirement_A"/>
</dbReference>
<accession>A0A841AJ50</accession>
<reference evidence="2 3" key="1">
    <citation type="submission" date="2020-08" db="EMBL/GenBank/DDBJ databases">
        <title>Sequencing the genomes of 1000 actinobacteria strains.</title>
        <authorList>
            <person name="Klenk H.-P."/>
        </authorList>
    </citation>
    <scope>NUCLEOTIDE SEQUENCE [LARGE SCALE GENOMIC DNA]</scope>
    <source>
        <strain evidence="2 3">DSM 105784</strain>
    </source>
</reference>
<sequence>MTATHETARSATAQRTRATPLELFFDLVYVFAFTQVTHLMADGASVESVLGGLAVLGVLWWSWASHAWLANQQVADRGPVRVGILIAIAIVLLLSIAIPEVYPAEGESLFGALLFSVGFVLLSLVYTAVNLVAARHDAALRRQVLRTMGVTIVPVSVALISGAFLGGTPQLVLWLAAVVVEGITIFATSQGGAWLLPSAAHYAERHGLVVILALGESIISIGLGASHSKLTPQVVLASLVAIVVALGMWWTYFGRIADTAEHRIHVLTGNRRTAVATIGTYLHFGIVAGVLLASLSMGGAIEHIGGGHPIAPFDWTVLGIGLALFLPATGAYARVSRA</sequence>
<feature type="transmembrane region" description="Helical" evidence="1">
    <location>
        <begin position="82"/>
        <end position="102"/>
    </location>
</feature>
<dbReference type="PANTHER" id="PTHR36840">
    <property type="entry name" value="BLL5714 PROTEIN"/>
    <property type="match status" value="1"/>
</dbReference>
<evidence type="ECO:0000256" key="1">
    <source>
        <dbReference type="SAM" id="Phobius"/>
    </source>
</evidence>
<organism evidence="2 3">
    <name type="scientific">Conyzicola lurida</name>
    <dbReference type="NCBI Taxonomy" id="1172621"/>
    <lineage>
        <taxon>Bacteria</taxon>
        <taxon>Bacillati</taxon>
        <taxon>Actinomycetota</taxon>
        <taxon>Actinomycetes</taxon>
        <taxon>Micrococcales</taxon>
        <taxon>Microbacteriaceae</taxon>
        <taxon>Conyzicola</taxon>
    </lineage>
</organism>
<dbReference type="PANTHER" id="PTHR36840:SF1">
    <property type="entry name" value="BLL5714 PROTEIN"/>
    <property type="match status" value="1"/>
</dbReference>
<gene>
    <name evidence="2" type="ORF">HD599_000036</name>
</gene>
<name>A0A841AJ50_9MICO</name>
<evidence type="ECO:0000313" key="3">
    <source>
        <dbReference type="Proteomes" id="UP000536685"/>
    </source>
</evidence>
<comment type="caution">
    <text evidence="2">The sequence shown here is derived from an EMBL/GenBank/DDBJ whole genome shotgun (WGS) entry which is preliminary data.</text>
</comment>
<dbReference type="Proteomes" id="UP000536685">
    <property type="component" value="Unassembled WGS sequence"/>
</dbReference>
<dbReference type="EMBL" id="JACHMJ010000001">
    <property type="protein sequence ID" value="MBB5841713.1"/>
    <property type="molecule type" value="Genomic_DNA"/>
</dbReference>
<feature type="transmembrane region" description="Helical" evidence="1">
    <location>
        <begin position="234"/>
        <end position="253"/>
    </location>
</feature>
<feature type="transmembrane region" description="Helical" evidence="1">
    <location>
        <begin position="108"/>
        <end position="132"/>
    </location>
</feature>
<keyword evidence="1" id="KW-1133">Transmembrane helix</keyword>
<feature type="transmembrane region" description="Helical" evidence="1">
    <location>
        <begin position="171"/>
        <end position="196"/>
    </location>
</feature>
<keyword evidence="1" id="KW-0812">Transmembrane</keyword>
<protein>
    <submittedName>
        <fullName evidence="2">Low temperature requirement protein LtrA</fullName>
    </submittedName>
</protein>